<organism evidence="1 2">
    <name type="scientific">Izhakiella capsodis</name>
    <dbReference type="NCBI Taxonomy" id="1367852"/>
    <lineage>
        <taxon>Bacteria</taxon>
        <taxon>Pseudomonadati</taxon>
        <taxon>Pseudomonadota</taxon>
        <taxon>Gammaproteobacteria</taxon>
        <taxon>Enterobacterales</taxon>
        <taxon>Erwiniaceae</taxon>
        <taxon>Izhakiella</taxon>
    </lineage>
</organism>
<dbReference type="Proteomes" id="UP000242222">
    <property type="component" value="Unassembled WGS sequence"/>
</dbReference>
<keyword evidence="2" id="KW-1185">Reference proteome</keyword>
<evidence type="ECO:0000313" key="2">
    <source>
        <dbReference type="Proteomes" id="UP000242222"/>
    </source>
</evidence>
<evidence type="ECO:0000313" key="1">
    <source>
        <dbReference type="EMBL" id="SFN46111.1"/>
    </source>
</evidence>
<accession>A0A1I4Z754</accession>
<proteinExistence type="predicted"/>
<gene>
    <name evidence="1" type="ORF">SAMN05216516_10813</name>
</gene>
<name>A0A1I4Z754_9GAMM</name>
<sequence>MLLPVHDAAIQELAVIISERSVHLSSLDNILHALILIIVQLNESQQDEAVTLATIL</sequence>
<dbReference type="EMBL" id="FOVC01000008">
    <property type="protein sequence ID" value="SFN46111.1"/>
    <property type="molecule type" value="Genomic_DNA"/>
</dbReference>
<dbReference type="AlphaFoldDB" id="A0A1I4Z754"/>
<protein>
    <submittedName>
        <fullName evidence="1">Uncharacterized protein</fullName>
    </submittedName>
</protein>
<reference evidence="2" key="1">
    <citation type="submission" date="2016-10" db="EMBL/GenBank/DDBJ databases">
        <authorList>
            <person name="Varghese N."/>
            <person name="Submissions S."/>
        </authorList>
    </citation>
    <scope>NUCLEOTIDE SEQUENCE [LARGE SCALE GENOMIC DNA]</scope>
    <source>
        <strain evidence="2">N6PO6</strain>
    </source>
</reference>